<accession>A0ABY8VRA8</accession>
<dbReference type="Pfam" id="PF10096">
    <property type="entry name" value="DUF2334"/>
    <property type="match status" value="1"/>
</dbReference>
<reference evidence="1 2" key="1">
    <citation type="journal article" date="2023" name="Microbiol. Resour. Announc.">
        <title>Complete Genome Sequence of Mycobacterium wuenschmanii, a novel Nontuberculous Mycobacterium Isolated from a captive population of Amazon Milk Frogs.</title>
        <authorList>
            <person name="Hicks J."/>
            <person name="Zeineldin M."/>
            <person name="Ward H."/>
            <person name="Wuenschmann A."/>
            <person name="Camp P."/>
            <person name="Farrell D."/>
            <person name="Lehman K."/>
            <person name="Thacker T."/>
            <person name="Cuthbert E."/>
        </authorList>
    </citation>
    <scope>NUCLEOTIDE SEQUENCE [LARGE SCALE GENOMIC DNA]</scope>
    <source>
        <strain evidence="1 2">Wuenschmanii</strain>
    </source>
</reference>
<gene>
    <name evidence="1" type="ORF">PT015_14795</name>
</gene>
<evidence type="ECO:0000313" key="2">
    <source>
        <dbReference type="Proteomes" id="UP001236585"/>
    </source>
</evidence>
<proteinExistence type="predicted"/>
<name>A0ABY8VRA8_9MYCO</name>
<organism evidence="1 2">
    <name type="scientific">Candidatus Mycobacterium wuenschmannii</name>
    <dbReference type="NCBI Taxonomy" id="3027808"/>
    <lineage>
        <taxon>Bacteria</taxon>
        <taxon>Bacillati</taxon>
        <taxon>Actinomycetota</taxon>
        <taxon>Actinomycetes</taxon>
        <taxon>Mycobacteriales</taxon>
        <taxon>Mycobacteriaceae</taxon>
        <taxon>Mycobacterium</taxon>
    </lineage>
</organism>
<protein>
    <submittedName>
        <fullName evidence="1">DUF2334 domain-containing protein</fullName>
    </submittedName>
</protein>
<keyword evidence="2" id="KW-1185">Reference proteome</keyword>
<dbReference type="EMBL" id="CP126981">
    <property type="protein sequence ID" value="WIM86178.1"/>
    <property type="molecule type" value="Genomic_DNA"/>
</dbReference>
<dbReference type="InterPro" id="IPR018763">
    <property type="entry name" value="DUF2334"/>
</dbReference>
<dbReference type="CDD" id="cd11374">
    <property type="entry name" value="CE4_u10"/>
    <property type="match status" value="1"/>
</dbReference>
<evidence type="ECO:0000313" key="1">
    <source>
        <dbReference type="EMBL" id="WIM86178.1"/>
    </source>
</evidence>
<dbReference type="Gene3D" id="3.20.20.370">
    <property type="entry name" value="Glycoside hydrolase/deacetylase"/>
    <property type="match status" value="1"/>
</dbReference>
<sequence>MSGKLIVSVSGIRDRTLDDVAEFCEKMDARSVPVSLLVAPRLKGGYRLDRDPTTVEWLTDRRASGAAVLLNGYDDAATKKRRGEFATLPAHEANLRLMAADRVLEHLGLRTRLFAAPRWTASPGTVTALPRNGFRLLADLHEITDLVRRSTVRARVLGIGEGFLSEPWWCRMLVLSAERVARRDGVVRVAVAASHLRKPGPLQAMLDAVDIARLQGCEATVYQWRADQAILDAA</sequence>
<dbReference type="RefSeq" id="WP_285185392.1">
    <property type="nucleotide sequence ID" value="NZ_CP126981.1"/>
</dbReference>
<dbReference type="Proteomes" id="UP001236585">
    <property type="component" value="Chromosome"/>
</dbReference>